<keyword evidence="2" id="KW-1185">Reference proteome</keyword>
<name>A0A9D5ADH9_PEA</name>
<dbReference type="AlphaFoldDB" id="A0A9D5ADH9"/>
<comment type="caution">
    <text evidence="1">The sequence shown here is derived from an EMBL/GenBank/DDBJ whole genome shotgun (WGS) entry which is preliminary data.</text>
</comment>
<dbReference type="Proteomes" id="UP001058974">
    <property type="component" value="Chromosome 5"/>
</dbReference>
<accession>A0A9D5ADH9</accession>
<evidence type="ECO:0000313" key="1">
    <source>
        <dbReference type="EMBL" id="KAI5403896.1"/>
    </source>
</evidence>
<organism evidence="1 2">
    <name type="scientific">Pisum sativum</name>
    <name type="common">Garden pea</name>
    <name type="synonym">Lathyrus oleraceus</name>
    <dbReference type="NCBI Taxonomy" id="3888"/>
    <lineage>
        <taxon>Eukaryota</taxon>
        <taxon>Viridiplantae</taxon>
        <taxon>Streptophyta</taxon>
        <taxon>Embryophyta</taxon>
        <taxon>Tracheophyta</taxon>
        <taxon>Spermatophyta</taxon>
        <taxon>Magnoliopsida</taxon>
        <taxon>eudicotyledons</taxon>
        <taxon>Gunneridae</taxon>
        <taxon>Pentapetalae</taxon>
        <taxon>rosids</taxon>
        <taxon>fabids</taxon>
        <taxon>Fabales</taxon>
        <taxon>Fabaceae</taxon>
        <taxon>Papilionoideae</taxon>
        <taxon>50 kb inversion clade</taxon>
        <taxon>NPAAA clade</taxon>
        <taxon>Hologalegina</taxon>
        <taxon>IRL clade</taxon>
        <taxon>Fabeae</taxon>
        <taxon>Lathyrus</taxon>
    </lineage>
</organism>
<evidence type="ECO:0000313" key="2">
    <source>
        <dbReference type="Proteomes" id="UP001058974"/>
    </source>
</evidence>
<proteinExistence type="predicted"/>
<gene>
    <name evidence="1" type="ORF">KIW84_051153</name>
</gene>
<dbReference type="Gramene" id="Psat5g032200.1">
    <property type="protein sequence ID" value="Psat5g032200.1.cds"/>
    <property type="gene ID" value="Psat5g032200"/>
</dbReference>
<sequence length="191" mass="21689">MGCEGDKGTFDNAATEDILHVPLVVEDKMIWKNEQNGIYNVRSGYRLWRSSQLKNLNGKVEGDWCSLRNIKASPATNQCWRAASLSNIIDPQLTPFNDVKSIIFDIFSREDKKVTGRVAVMIDVIWRNRNGELWNNEHEEATKLGMVGLGKWQDGFSSQLEQESENLNHHLTKWSAPNVGWLKCNVDASLV</sequence>
<protein>
    <submittedName>
        <fullName evidence="1">Uncharacterized protein</fullName>
    </submittedName>
</protein>
<reference evidence="1 2" key="1">
    <citation type="journal article" date="2022" name="Nat. Genet.">
        <title>Improved pea reference genome and pan-genome highlight genomic features and evolutionary characteristics.</title>
        <authorList>
            <person name="Yang T."/>
            <person name="Liu R."/>
            <person name="Luo Y."/>
            <person name="Hu S."/>
            <person name="Wang D."/>
            <person name="Wang C."/>
            <person name="Pandey M.K."/>
            <person name="Ge S."/>
            <person name="Xu Q."/>
            <person name="Li N."/>
            <person name="Li G."/>
            <person name="Huang Y."/>
            <person name="Saxena R.K."/>
            <person name="Ji Y."/>
            <person name="Li M."/>
            <person name="Yan X."/>
            <person name="He Y."/>
            <person name="Liu Y."/>
            <person name="Wang X."/>
            <person name="Xiang C."/>
            <person name="Varshney R.K."/>
            <person name="Ding H."/>
            <person name="Gao S."/>
            <person name="Zong X."/>
        </authorList>
    </citation>
    <scope>NUCLEOTIDE SEQUENCE [LARGE SCALE GENOMIC DNA]</scope>
    <source>
        <strain evidence="1 2">cv. Zhongwan 6</strain>
    </source>
</reference>
<dbReference type="Gramene" id="Psat05G0115300-T1">
    <property type="protein sequence ID" value="KAI5403896.1"/>
    <property type="gene ID" value="KIW84_051153"/>
</dbReference>
<dbReference type="EMBL" id="JAMSHJ010000005">
    <property type="protein sequence ID" value="KAI5403896.1"/>
    <property type="molecule type" value="Genomic_DNA"/>
</dbReference>